<name>A0A2A6CRR1_PRIPA</name>
<dbReference type="InterPro" id="IPR017452">
    <property type="entry name" value="GPCR_Rhodpsn_7TM"/>
</dbReference>
<keyword evidence="6" id="KW-1185">Reference proteome</keyword>
<protein>
    <submittedName>
        <fullName evidence="5">Frpr-15</fullName>
    </submittedName>
</protein>
<evidence type="ECO:0000313" key="5">
    <source>
        <dbReference type="EnsemblMetazoa" id="PPA14216.1"/>
    </source>
</evidence>
<keyword evidence="3" id="KW-1133">Transmembrane helix</keyword>
<dbReference type="EnsemblMetazoa" id="PPA14216.1">
    <property type="protein sequence ID" value="PPA14216.1"/>
    <property type="gene ID" value="WBGene00103770"/>
</dbReference>
<dbReference type="AlphaFoldDB" id="A0A2A6CRR1"/>
<reference evidence="6" key="1">
    <citation type="journal article" date="2008" name="Nat. Genet.">
        <title>The Pristionchus pacificus genome provides a unique perspective on nematode lifestyle and parasitism.</title>
        <authorList>
            <person name="Dieterich C."/>
            <person name="Clifton S.W."/>
            <person name="Schuster L.N."/>
            <person name="Chinwalla A."/>
            <person name="Delehaunty K."/>
            <person name="Dinkelacker I."/>
            <person name="Fulton L."/>
            <person name="Fulton R."/>
            <person name="Godfrey J."/>
            <person name="Minx P."/>
            <person name="Mitreva M."/>
            <person name="Roeseler W."/>
            <person name="Tian H."/>
            <person name="Witte H."/>
            <person name="Yang S.P."/>
            <person name="Wilson R.K."/>
            <person name="Sommer R.J."/>
        </authorList>
    </citation>
    <scope>NUCLEOTIDE SEQUENCE [LARGE SCALE GENOMIC DNA]</scope>
    <source>
        <strain evidence="6">PS312</strain>
    </source>
</reference>
<dbReference type="SUPFAM" id="SSF81321">
    <property type="entry name" value="Family A G protein-coupled receptor-like"/>
    <property type="match status" value="1"/>
</dbReference>
<dbReference type="Pfam" id="PF00001">
    <property type="entry name" value="7tm_1"/>
    <property type="match status" value="1"/>
</dbReference>
<keyword evidence="2" id="KW-0812">Transmembrane</keyword>
<dbReference type="InterPro" id="IPR000276">
    <property type="entry name" value="GPCR_Rhodpsn"/>
</dbReference>
<dbReference type="PANTHER" id="PTHR46641:SF2">
    <property type="entry name" value="FMRFAMIDE RECEPTOR"/>
    <property type="match status" value="1"/>
</dbReference>
<evidence type="ECO:0000256" key="2">
    <source>
        <dbReference type="ARBA" id="ARBA00022692"/>
    </source>
</evidence>
<reference evidence="5" key="2">
    <citation type="submission" date="2022-06" db="UniProtKB">
        <authorList>
            <consortium name="EnsemblMetazoa"/>
        </authorList>
    </citation>
    <scope>IDENTIFICATION</scope>
    <source>
        <strain evidence="5">PS312</strain>
    </source>
</reference>
<dbReference type="PANTHER" id="PTHR46641">
    <property type="entry name" value="FMRFAMIDE RECEPTOR-RELATED"/>
    <property type="match status" value="1"/>
</dbReference>
<sequence length="491" mass="55216">MDGPSTSMDNYGGYTELIDASEGNDTAMCSRQSFTAVQMLFRVYLLPIVSLFGLIANVINIRVFSHQKMRNQPVNWFFLALSVSDLAVMLTSFLVFQLPAYAERMDNLGFYNAAQQILLTFYPLARTSHTCSVVLTVVVSVHRYLGVCHPFLIRRISNVAVIRAIIVGSVIFSFLFNATKWFDLQITSCNSTIFIGQLEKVIGPSSSMLSEWSQMYQQIFEMFGYTAVMFIFPFTILIFVNVKIVMTLRSSHRLRRQMTQRNGVKKNVIDNCPMKAEKFKKKRLFKRNLSVTCEKEEFPSNGNSTPPNGPSPSIPVASGGKKESSQNISVMLLAITCQFLSFNLLAFFHNMIELTTAPNGEDPSFTETLLTEVSTFLVNLNCASTIVIYLKFGSKYRVVFLKMLSICPFLSSNRPPSPQCNALNDTTLLISQGSSIKNKLWPSARSQSVHRPSDGIPNDLRLPSPRRQNRAMSAQITLDHTINQFTNPIRV</sequence>
<gene>
    <name evidence="5" type="primary">WBGene00103770</name>
</gene>
<dbReference type="InterPro" id="IPR052954">
    <property type="entry name" value="GPCR-Ligand_Int"/>
</dbReference>
<dbReference type="PROSITE" id="PS50262">
    <property type="entry name" value="G_PROTEIN_RECEP_F1_2"/>
    <property type="match status" value="1"/>
</dbReference>
<accession>A0A8R1U9J9</accession>
<evidence type="ECO:0000256" key="3">
    <source>
        <dbReference type="ARBA" id="ARBA00022989"/>
    </source>
</evidence>
<dbReference type="PRINTS" id="PR00237">
    <property type="entry name" value="GPCRRHODOPSN"/>
</dbReference>
<dbReference type="GO" id="GO:0008188">
    <property type="term" value="F:neuropeptide receptor activity"/>
    <property type="evidence" value="ECO:0000318"/>
    <property type="project" value="GO_Central"/>
</dbReference>
<keyword evidence="4" id="KW-0472">Membrane</keyword>
<organism evidence="5 6">
    <name type="scientific">Pristionchus pacificus</name>
    <name type="common">Parasitic nematode worm</name>
    <dbReference type="NCBI Taxonomy" id="54126"/>
    <lineage>
        <taxon>Eukaryota</taxon>
        <taxon>Metazoa</taxon>
        <taxon>Ecdysozoa</taxon>
        <taxon>Nematoda</taxon>
        <taxon>Chromadorea</taxon>
        <taxon>Rhabditida</taxon>
        <taxon>Rhabditina</taxon>
        <taxon>Diplogasteromorpha</taxon>
        <taxon>Diplogasteroidea</taxon>
        <taxon>Neodiplogasteridae</taxon>
        <taxon>Pristionchus</taxon>
    </lineage>
</organism>
<comment type="subcellular location">
    <subcellularLocation>
        <location evidence="1">Membrane</location>
    </subcellularLocation>
</comment>
<dbReference type="GO" id="GO:0007218">
    <property type="term" value="P:neuropeptide signaling pathway"/>
    <property type="evidence" value="ECO:0000318"/>
    <property type="project" value="GO_Central"/>
</dbReference>
<dbReference type="CDD" id="cd14978">
    <property type="entry name" value="7tmA_FMRFamide_R-like"/>
    <property type="match status" value="1"/>
</dbReference>
<evidence type="ECO:0000256" key="1">
    <source>
        <dbReference type="ARBA" id="ARBA00004370"/>
    </source>
</evidence>
<accession>A0A2A6CRR1</accession>
<evidence type="ECO:0000256" key="4">
    <source>
        <dbReference type="ARBA" id="ARBA00023136"/>
    </source>
</evidence>
<proteinExistence type="predicted"/>
<dbReference type="OrthoDB" id="10011262at2759"/>
<dbReference type="Gene3D" id="1.20.1070.10">
    <property type="entry name" value="Rhodopsin 7-helix transmembrane proteins"/>
    <property type="match status" value="1"/>
</dbReference>
<evidence type="ECO:0000313" key="6">
    <source>
        <dbReference type="Proteomes" id="UP000005239"/>
    </source>
</evidence>
<dbReference type="GO" id="GO:0005886">
    <property type="term" value="C:plasma membrane"/>
    <property type="evidence" value="ECO:0000318"/>
    <property type="project" value="GO_Central"/>
</dbReference>
<dbReference type="Proteomes" id="UP000005239">
    <property type="component" value="Unassembled WGS sequence"/>
</dbReference>